<accession>A0A5N6RKW8</accession>
<organism evidence="1 2">
    <name type="scientific">Carpinus fangiana</name>
    <dbReference type="NCBI Taxonomy" id="176857"/>
    <lineage>
        <taxon>Eukaryota</taxon>
        <taxon>Viridiplantae</taxon>
        <taxon>Streptophyta</taxon>
        <taxon>Embryophyta</taxon>
        <taxon>Tracheophyta</taxon>
        <taxon>Spermatophyta</taxon>
        <taxon>Magnoliopsida</taxon>
        <taxon>eudicotyledons</taxon>
        <taxon>Gunneridae</taxon>
        <taxon>Pentapetalae</taxon>
        <taxon>rosids</taxon>
        <taxon>fabids</taxon>
        <taxon>Fagales</taxon>
        <taxon>Betulaceae</taxon>
        <taxon>Carpinus</taxon>
    </lineage>
</organism>
<sequence>MVTSGSELTTVDPSSERKRASYATIYAANRSVSASLIASICWAKRPSVSSFY</sequence>
<dbReference type="AlphaFoldDB" id="A0A5N6RKW8"/>
<name>A0A5N6RKW8_9ROSI</name>
<evidence type="ECO:0000313" key="1">
    <source>
        <dbReference type="EMBL" id="KAE8100084.1"/>
    </source>
</evidence>
<reference evidence="1 2" key="1">
    <citation type="submission" date="2019-06" db="EMBL/GenBank/DDBJ databases">
        <title>A chromosomal-level reference genome of Carpinus fangiana (Coryloideae, Betulaceae).</title>
        <authorList>
            <person name="Yang X."/>
            <person name="Wang Z."/>
            <person name="Zhang L."/>
            <person name="Hao G."/>
            <person name="Liu J."/>
            <person name="Yang Y."/>
        </authorList>
    </citation>
    <scope>NUCLEOTIDE SEQUENCE [LARGE SCALE GENOMIC DNA]</scope>
    <source>
        <strain evidence="1">Cfa_2016G</strain>
        <tissue evidence="1">Leaf</tissue>
    </source>
</reference>
<dbReference type="EMBL" id="CM017327">
    <property type="protein sequence ID" value="KAE8100084.1"/>
    <property type="molecule type" value="Genomic_DNA"/>
</dbReference>
<keyword evidence="2" id="KW-1185">Reference proteome</keyword>
<dbReference type="Proteomes" id="UP000327013">
    <property type="component" value="Chromosome 7"/>
</dbReference>
<protein>
    <submittedName>
        <fullName evidence="1">Uncharacterized protein</fullName>
    </submittedName>
</protein>
<evidence type="ECO:0000313" key="2">
    <source>
        <dbReference type="Proteomes" id="UP000327013"/>
    </source>
</evidence>
<gene>
    <name evidence="1" type="ORF">FH972_018012</name>
</gene>
<proteinExistence type="predicted"/>